<comment type="caution">
    <text evidence="11">The sequence shown here is derived from an EMBL/GenBank/DDBJ whole genome shotgun (WGS) entry which is preliminary data.</text>
</comment>
<dbReference type="PROSITE" id="PS00143">
    <property type="entry name" value="INSULINASE"/>
    <property type="match status" value="1"/>
</dbReference>
<dbReference type="Pfam" id="PF00675">
    <property type="entry name" value="Peptidase_M16"/>
    <property type="match status" value="2"/>
</dbReference>
<dbReference type="InterPro" id="IPR011765">
    <property type="entry name" value="Pept_M16_N"/>
</dbReference>
<dbReference type="SUPFAM" id="SSF63411">
    <property type="entry name" value="LuxS/MPP-like metallohydrolase"/>
    <property type="match status" value="4"/>
</dbReference>
<dbReference type="Proteomes" id="UP001357452">
    <property type="component" value="Unassembled WGS sequence"/>
</dbReference>
<keyword evidence="5" id="KW-0378">Hydrolase</keyword>
<dbReference type="InterPro" id="IPR011249">
    <property type="entry name" value="Metalloenz_LuxS/M16"/>
</dbReference>
<feature type="domain" description="Peptidase M16 C-terminal" evidence="10">
    <location>
        <begin position="261"/>
        <end position="433"/>
    </location>
</feature>
<protein>
    <submittedName>
        <fullName evidence="11">Insulinase family protein</fullName>
    </submittedName>
</protein>
<dbReference type="PANTHER" id="PTHR43690">
    <property type="entry name" value="NARDILYSIN"/>
    <property type="match status" value="1"/>
</dbReference>
<dbReference type="EMBL" id="JAZGLY010000004">
    <property type="protein sequence ID" value="MEE6187268.1"/>
    <property type="molecule type" value="Genomic_DNA"/>
</dbReference>
<accession>A0ABU7RGX9</accession>
<evidence type="ECO:0000256" key="4">
    <source>
        <dbReference type="ARBA" id="ARBA00022723"/>
    </source>
</evidence>
<keyword evidence="6" id="KW-0862">Zinc</keyword>
<sequence length="978" mass="112146">MKKGTLFLLLFTFLYQTAWVQNKYVWKEGKSGNYTYKYVEGDPLNVRIYTLSNGLTVMLSPNKKEPRITYRMAVRAGSNTDPKDHTGLAHYLEHMLFKGTDKFGSLDWAKEKPLLDSIDALYELYNHTTDSAKRKAIYKQIDEVSGRAAKYAIANEYDKMMKAMGSQGTNAHTWVEETVYDEDIPSNAVDRLLAVQAERFRNPILRIFHTELEAVYEEKNRTLDNDSWKVSEAVHAGLFPTHNYGQQTTIGTIEHLKNPSLKAIREYYQQYYVPNNMAVIMAGDFDPDELIKKIDKAFSYMRPKPVKEYNPGPEQPIKGPVIKEVFGPSAENLTIAFRTGPYGTREDLLIKAIDRILANGKAGLLDLNLNKQQKVLGAGCGIRQYKDYGVFTFYASPKQGQTLDEVKALLLAQIDSIKQGKFDDKLLDAIIANYKLSELEAQDYNVYRTSLMVDNFIKTKGSGWNIRVAELDEMKRITKKEIVDYANQFFRDDNYVVIYKRKGEDKSIVKVEKPPITPVETNPDKQSDFLKQINSMPLSSITPRWLDFNVDLQKGQIDDMELLYVPNKQNSLFDLYFRYEMGSWNNKKLPIALSYLQYLGTDKYSAEEITKEFYQLASNFSVRSGTEDSYIQLSGLNENFEKSLQLLEHLIRNCKPNEQALAELKNRLQKSRANAKTNKSSILQGLNNYALYGPSNPFNYTLSDEELNNLTAEELVQIIHSLPSFKPQVMYYGPMSTADLTAHIRKAHPKPASWATVPPKAKFTRAEQTENKVFLAYYDMVQAEMTWVRNLAPYDFNKEAVVDLFNNYFGYGMGSLVFRTIRESKALAYSTYARVTTPSKKEDPYYIVAYVGSQADKLPEAVNAMNELLNQLPENEKSFEDGRVSALKDIETERIQKTDILFSYLATKRKGLNDDPRKAKYEKLKKLKFEDIKSFHNNYLANKPYSFAIIGSEKNMRPEELSKYGTVKVVSLEELFGY</sequence>
<evidence type="ECO:0000313" key="11">
    <source>
        <dbReference type="EMBL" id="MEE6187268.1"/>
    </source>
</evidence>
<dbReference type="InterPro" id="IPR050626">
    <property type="entry name" value="Peptidase_M16"/>
</dbReference>
<proteinExistence type="inferred from homology"/>
<organism evidence="11 12">
    <name type="scientific">Niabella digestorum</name>
    <dbReference type="NCBI Taxonomy" id="3117701"/>
    <lineage>
        <taxon>Bacteria</taxon>
        <taxon>Pseudomonadati</taxon>
        <taxon>Bacteroidota</taxon>
        <taxon>Chitinophagia</taxon>
        <taxon>Chitinophagales</taxon>
        <taxon>Chitinophagaceae</taxon>
        <taxon>Niabella</taxon>
    </lineage>
</organism>
<keyword evidence="7" id="KW-0482">Metalloprotease</keyword>
<feature type="domain" description="Peptidase M16 N-terminal" evidence="9">
    <location>
        <begin position="58"/>
        <end position="105"/>
    </location>
</feature>
<evidence type="ECO:0000256" key="7">
    <source>
        <dbReference type="ARBA" id="ARBA00023049"/>
    </source>
</evidence>
<dbReference type="InterPro" id="IPR001431">
    <property type="entry name" value="Pept_M16_Zn_BS"/>
</dbReference>
<evidence type="ECO:0000259" key="10">
    <source>
        <dbReference type="Pfam" id="PF05193"/>
    </source>
</evidence>
<dbReference type="PANTHER" id="PTHR43690:SF17">
    <property type="entry name" value="PROTEIN YHJJ"/>
    <property type="match status" value="1"/>
</dbReference>
<gene>
    <name evidence="11" type="ORF">V2H41_08285</name>
</gene>
<evidence type="ECO:0000256" key="6">
    <source>
        <dbReference type="ARBA" id="ARBA00022833"/>
    </source>
</evidence>
<dbReference type="Gene3D" id="3.30.830.10">
    <property type="entry name" value="Metalloenzyme, LuxS/M16 peptidase-like"/>
    <property type="match status" value="4"/>
</dbReference>
<evidence type="ECO:0000256" key="3">
    <source>
        <dbReference type="ARBA" id="ARBA00022670"/>
    </source>
</evidence>
<evidence type="ECO:0000256" key="1">
    <source>
        <dbReference type="ARBA" id="ARBA00001947"/>
    </source>
</evidence>
<comment type="similarity">
    <text evidence="2 8">Belongs to the peptidase M16 family.</text>
</comment>
<feature type="domain" description="Peptidase M16 C-terminal" evidence="10">
    <location>
        <begin position="753"/>
        <end position="875"/>
    </location>
</feature>
<dbReference type="RefSeq" id="WP_330974677.1">
    <property type="nucleotide sequence ID" value="NZ_JAZGLY010000004.1"/>
</dbReference>
<dbReference type="Pfam" id="PF05193">
    <property type="entry name" value="Peptidase_M16_C"/>
    <property type="match status" value="2"/>
</dbReference>
<keyword evidence="4" id="KW-0479">Metal-binding</keyword>
<evidence type="ECO:0000259" key="9">
    <source>
        <dbReference type="Pfam" id="PF00675"/>
    </source>
</evidence>
<evidence type="ECO:0000256" key="5">
    <source>
        <dbReference type="ARBA" id="ARBA00022801"/>
    </source>
</evidence>
<dbReference type="InterPro" id="IPR007863">
    <property type="entry name" value="Peptidase_M16_C"/>
</dbReference>
<keyword evidence="3" id="KW-0645">Protease</keyword>
<feature type="domain" description="Peptidase M16 N-terminal" evidence="9">
    <location>
        <begin position="596"/>
        <end position="684"/>
    </location>
</feature>
<keyword evidence="12" id="KW-1185">Reference proteome</keyword>
<name>A0ABU7RGX9_9BACT</name>
<evidence type="ECO:0000313" key="12">
    <source>
        <dbReference type="Proteomes" id="UP001357452"/>
    </source>
</evidence>
<evidence type="ECO:0000256" key="8">
    <source>
        <dbReference type="RuleBase" id="RU004447"/>
    </source>
</evidence>
<evidence type="ECO:0000256" key="2">
    <source>
        <dbReference type="ARBA" id="ARBA00007261"/>
    </source>
</evidence>
<reference evidence="11 12" key="1">
    <citation type="submission" date="2024-01" db="EMBL/GenBank/DDBJ databases">
        <title>Niabella digestum sp. nov., isolated from waste digestion system.</title>
        <authorList>
            <person name="Zhang L."/>
        </authorList>
    </citation>
    <scope>NUCLEOTIDE SEQUENCE [LARGE SCALE GENOMIC DNA]</scope>
    <source>
        <strain evidence="11 12">A18</strain>
    </source>
</reference>
<comment type="cofactor">
    <cofactor evidence="1">
        <name>Zn(2+)</name>
        <dbReference type="ChEBI" id="CHEBI:29105"/>
    </cofactor>
</comment>